<dbReference type="PANTHER" id="PTHR11927">
    <property type="entry name" value="GALACTOSIDE 2-L-FUCOSYLTRANSFERASE"/>
    <property type="match status" value="1"/>
</dbReference>
<evidence type="ECO:0000313" key="3">
    <source>
        <dbReference type="EMBL" id="QPH38835.1"/>
    </source>
</evidence>
<protein>
    <submittedName>
        <fullName evidence="3">Alpha-1,2-fucosyltransferase</fullName>
    </submittedName>
</protein>
<dbReference type="AlphaFoldDB" id="A0A7U3Q578"/>
<dbReference type="RefSeq" id="WP_196098310.1">
    <property type="nucleotide sequence ID" value="NZ_CP064939.1"/>
</dbReference>
<dbReference type="KEGG" id="pex:IZT61_17440"/>
<dbReference type="GO" id="GO:0008107">
    <property type="term" value="F:galactoside 2-alpha-L-fucosyltransferase activity"/>
    <property type="evidence" value="ECO:0007669"/>
    <property type="project" value="InterPro"/>
</dbReference>
<reference evidence="3 4" key="1">
    <citation type="submission" date="2020-11" db="EMBL/GenBank/DDBJ databases">
        <title>Pedobacter endophytica, an endophytic bacteria isolated form Carex pumila.</title>
        <authorList>
            <person name="Peng Y."/>
            <person name="Jiang L."/>
            <person name="Lee J."/>
        </authorList>
    </citation>
    <scope>NUCLEOTIDE SEQUENCE [LARGE SCALE GENOMIC DNA]</scope>
    <source>
        <strain evidence="3 4">JBR3-12</strain>
    </source>
</reference>
<gene>
    <name evidence="3" type="ORF">IZT61_17440</name>
</gene>
<evidence type="ECO:0000256" key="2">
    <source>
        <dbReference type="ARBA" id="ARBA00022679"/>
    </source>
</evidence>
<accession>A0A7U3Q578</accession>
<keyword evidence="1 3" id="KW-0328">Glycosyltransferase</keyword>
<sequence length="285" mass="33316">MKIVKILGGLGNQMFQYAFYLALRKNFGTVKISTASFDEYTLHNGFELEHIFNIQADYASGVMSKIYDPTFNKWNIRKLRRVFGLKKTYYEEKKLFDFDKQALEENVSNRLYWGYWQNERYFIDIADEITNAFKFRPPLSAKNKLVNEEIKHSNSVAIHVRRGDYLTNELLGGLCGLDYYQQAISILEQRIPNAIYFIFSNDIDWCKAHLNLPKASAINWNHGLQSYVDMQLMSACKHQIIANSSFSWWAAWLNSYSEKIVIAPKIWANGIDNNDQVCPKTWLRI</sequence>
<dbReference type="Proteomes" id="UP000594759">
    <property type="component" value="Chromosome"/>
</dbReference>
<dbReference type="Pfam" id="PF01531">
    <property type="entry name" value="Glyco_transf_11"/>
    <property type="match status" value="1"/>
</dbReference>
<dbReference type="CDD" id="cd11301">
    <property type="entry name" value="Fut1_Fut2_like"/>
    <property type="match status" value="1"/>
</dbReference>
<dbReference type="PANTHER" id="PTHR11927:SF9">
    <property type="entry name" value="L-FUCOSYLTRANSFERASE"/>
    <property type="match status" value="1"/>
</dbReference>
<dbReference type="GO" id="GO:0016020">
    <property type="term" value="C:membrane"/>
    <property type="evidence" value="ECO:0007669"/>
    <property type="project" value="InterPro"/>
</dbReference>
<dbReference type="GO" id="GO:0005975">
    <property type="term" value="P:carbohydrate metabolic process"/>
    <property type="evidence" value="ECO:0007669"/>
    <property type="project" value="InterPro"/>
</dbReference>
<evidence type="ECO:0000313" key="4">
    <source>
        <dbReference type="Proteomes" id="UP000594759"/>
    </source>
</evidence>
<name>A0A7U3Q578_9SPHI</name>
<proteinExistence type="predicted"/>
<keyword evidence="4" id="KW-1185">Reference proteome</keyword>
<dbReference type="EMBL" id="CP064939">
    <property type="protein sequence ID" value="QPH38835.1"/>
    <property type="molecule type" value="Genomic_DNA"/>
</dbReference>
<keyword evidence="2 3" id="KW-0808">Transferase</keyword>
<dbReference type="InterPro" id="IPR002516">
    <property type="entry name" value="Glyco_trans_11"/>
</dbReference>
<evidence type="ECO:0000256" key="1">
    <source>
        <dbReference type="ARBA" id="ARBA00022676"/>
    </source>
</evidence>
<organism evidence="3 4">
    <name type="scientific">Pedobacter endophyticus</name>
    <dbReference type="NCBI Taxonomy" id="2789740"/>
    <lineage>
        <taxon>Bacteria</taxon>
        <taxon>Pseudomonadati</taxon>
        <taxon>Bacteroidota</taxon>
        <taxon>Sphingobacteriia</taxon>
        <taxon>Sphingobacteriales</taxon>
        <taxon>Sphingobacteriaceae</taxon>
        <taxon>Pedobacter</taxon>
    </lineage>
</organism>